<gene>
    <name evidence="1" type="ORF">Cabys_364</name>
</gene>
<name>A0A1J1C351_CALAY</name>
<dbReference type="AlphaFoldDB" id="A0A1J1C351"/>
<organism evidence="1 2">
    <name type="scientific">Caldithrix abyssi DSM 13497</name>
    <dbReference type="NCBI Taxonomy" id="880073"/>
    <lineage>
        <taxon>Bacteria</taxon>
        <taxon>Pseudomonadati</taxon>
        <taxon>Calditrichota</taxon>
        <taxon>Calditrichia</taxon>
        <taxon>Calditrichales</taxon>
        <taxon>Calditrichaceae</taxon>
        <taxon>Caldithrix</taxon>
    </lineage>
</organism>
<dbReference type="RefSeq" id="WP_257786501.1">
    <property type="nucleotide sequence ID" value="NZ_CM001402.1"/>
</dbReference>
<evidence type="ECO:0000313" key="2">
    <source>
        <dbReference type="Proteomes" id="UP000183868"/>
    </source>
</evidence>
<dbReference type="Proteomes" id="UP000183868">
    <property type="component" value="Chromosome"/>
</dbReference>
<protein>
    <submittedName>
        <fullName evidence="1">Uncharacterized protein</fullName>
    </submittedName>
</protein>
<accession>A0A1J1C351</accession>
<dbReference type="EMBL" id="CP018099">
    <property type="protein sequence ID" value="APF17115.1"/>
    <property type="molecule type" value="Genomic_DNA"/>
</dbReference>
<evidence type="ECO:0000313" key="1">
    <source>
        <dbReference type="EMBL" id="APF17115.1"/>
    </source>
</evidence>
<reference evidence="1 2" key="1">
    <citation type="submission" date="2016-11" db="EMBL/GenBank/DDBJ databases">
        <title>Genomic analysis of Caldithrix abyssi and proposal of a novel bacterial phylum Caldithrichaeota.</title>
        <authorList>
            <person name="Kublanov I."/>
            <person name="Sigalova O."/>
            <person name="Gavrilov S."/>
            <person name="Lebedinsky A."/>
            <person name="Ivanova N."/>
            <person name="Daum C."/>
            <person name="Reddy T."/>
            <person name="Klenk H.P."/>
            <person name="Goker M."/>
            <person name="Reva O."/>
            <person name="Miroshnichenko M."/>
            <person name="Kyprides N."/>
            <person name="Woyke T."/>
            <person name="Gelfand M."/>
        </authorList>
    </citation>
    <scope>NUCLEOTIDE SEQUENCE [LARGE SCALE GENOMIC DNA]</scope>
    <source>
        <strain evidence="1 2">LF13</strain>
    </source>
</reference>
<sequence>MKWEGKNFYNAFRGAKDPTVLKKEPGFDLATCHRTVVLVK</sequence>
<proteinExistence type="predicted"/>
<dbReference type="KEGG" id="caby:Cabys_364"/>